<protein>
    <submittedName>
        <fullName evidence="1">Uncharacterized protein</fullName>
    </submittedName>
</protein>
<sequence>MLRVLVSEAFEPLLPTVLRSLASAHYIKDCCQLQQSFKNLVLRKCRTFWGKSTERTSYLPSKLQQVGDVAVLYWIAEVAPGSR</sequence>
<accession>U5DEJ3</accession>
<organism evidence="1 2">
    <name type="scientific">Rubidibacter lacunae KORDI 51-2</name>
    <dbReference type="NCBI Taxonomy" id="582515"/>
    <lineage>
        <taxon>Bacteria</taxon>
        <taxon>Bacillati</taxon>
        <taxon>Cyanobacteriota</taxon>
        <taxon>Cyanophyceae</taxon>
        <taxon>Oscillatoriophycideae</taxon>
        <taxon>Chroococcales</taxon>
        <taxon>Aphanothecaceae</taxon>
        <taxon>Rubidibacter</taxon>
    </lineage>
</organism>
<dbReference type="Proteomes" id="UP000016960">
    <property type="component" value="Unassembled WGS sequence"/>
</dbReference>
<dbReference type="InParanoid" id="U5DEJ3"/>
<evidence type="ECO:0000313" key="1">
    <source>
        <dbReference type="EMBL" id="ERN40036.1"/>
    </source>
</evidence>
<dbReference type="AlphaFoldDB" id="U5DEJ3"/>
<keyword evidence="2" id="KW-1185">Reference proteome</keyword>
<comment type="caution">
    <text evidence="1">The sequence shown here is derived from an EMBL/GenBank/DDBJ whole genome shotgun (WGS) entry which is preliminary data.</text>
</comment>
<dbReference type="STRING" id="582515.KR51_00035240"/>
<name>U5DEJ3_9CHRO</name>
<proteinExistence type="predicted"/>
<reference evidence="1 2" key="1">
    <citation type="submission" date="2013-05" db="EMBL/GenBank/DDBJ databases">
        <title>Draft genome sequence of Rubidibacter lacunae KORDI 51-2.</title>
        <authorList>
            <person name="Choi D.H."/>
            <person name="Noh J.H."/>
            <person name="Kwon K.-K."/>
            <person name="Lee J.-H."/>
            <person name="Ryu J.-Y."/>
        </authorList>
    </citation>
    <scope>NUCLEOTIDE SEQUENCE [LARGE SCALE GENOMIC DNA]</scope>
    <source>
        <strain evidence="1 2">KORDI 51-2</strain>
    </source>
</reference>
<dbReference type="EMBL" id="ASSJ01000082">
    <property type="protein sequence ID" value="ERN40036.1"/>
    <property type="molecule type" value="Genomic_DNA"/>
</dbReference>
<evidence type="ECO:0000313" key="2">
    <source>
        <dbReference type="Proteomes" id="UP000016960"/>
    </source>
</evidence>
<gene>
    <name evidence="1" type="ORF">KR51_00035240</name>
</gene>